<evidence type="ECO:0000256" key="2">
    <source>
        <dbReference type="SAM" id="SignalP"/>
    </source>
</evidence>
<keyword evidence="4" id="KW-1185">Reference proteome</keyword>
<sequence length="204" mass="23034">MASLVTLIICITITISQAVATTDDNTLGIGISNESQSKHLRELTMQQISLRIPYFSNNGEIRRMIYKINPDNKLALSALRSCQELLPLAIYNLNRSLSTDVTKAGAISMTISAGTTLQMCIDGFEDQPRVIFESVNNKLKYPIDLNRVTIKTMAMRSPKRSPRPCKKNPPRCQPKRNEDRSKRNQAEAMRPSQHMTTRTSPRLR</sequence>
<organism evidence="3">
    <name type="scientific">Salvia splendens</name>
    <name type="common">Scarlet sage</name>
    <dbReference type="NCBI Taxonomy" id="180675"/>
    <lineage>
        <taxon>Eukaryota</taxon>
        <taxon>Viridiplantae</taxon>
        <taxon>Streptophyta</taxon>
        <taxon>Embryophyta</taxon>
        <taxon>Tracheophyta</taxon>
        <taxon>Spermatophyta</taxon>
        <taxon>Magnoliopsida</taxon>
        <taxon>eudicotyledons</taxon>
        <taxon>Gunneridae</taxon>
        <taxon>Pentapetalae</taxon>
        <taxon>asterids</taxon>
        <taxon>lamiids</taxon>
        <taxon>Lamiales</taxon>
        <taxon>Lamiaceae</taxon>
        <taxon>Nepetoideae</taxon>
        <taxon>Mentheae</taxon>
        <taxon>Salviinae</taxon>
        <taxon>Salvia</taxon>
        <taxon>Salvia subgen. Calosphace</taxon>
        <taxon>core Calosphace</taxon>
    </lineage>
</organism>
<accession>A0A8X9AAI0</accession>
<feature type="compositionally biased region" description="Basic residues" evidence="1">
    <location>
        <begin position="157"/>
        <end position="169"/>
    </location>
</feature>
<evidence type="ECO:0000313" key="3">
    <source>
        <dbReference type="EMBL" id="KAG6432689.1"/>
    </source>
</evidence>
<feature type="signal peptide" evidence="2">
    <location>
        <begin position="1"/>
        <end position="18"/>
    </location>
</feature>
<feature type="compositionally biased region" description="Basic and acidic residues" evidence="1">
    <location>
        <begin position="175"/>
        <end position="185"/>
    </location>
</feature>
<dbReference type="SUPFAM" id="SSF101148">
    <property type="entry name" value="Plant invertase/pectin methylesterase inhibitor"/>
    <property type="match status" value="1"/>
</dbReference>
<dbReference type="EMBL" id="PNBA02000002">
    <property type="protein sequence ID" value="KAG6432689.1"/>
    <property type="molecule type" value="Genomic_DNA"/>
</dbReference>
<name>A0A8X9AAI0_SALSN</name>
<reference evidence="3" key="2">
    <citation type="submission" date="2020-08" db="EMBL/GenBank/DDBJ databases">
        <title>Plant Genome Project.</title>
        <authorList>
            <person name="Zhang R.-G."/>
        </authorList>
    </citation>
    <scope>NUCLEOTIDE SEQUENCE</scope>
    <source>
        <strain evidence="3">Huo1</strain>
        <tissue evidence="3">Leaf</tissue>
    </source>
</reference>
<evidence type="ECO:0008006" key="5">
    <source>
        <dbReference type="Google" id="ProtNLM"/>
    </source>
</evidence>
<keyword evidence="2" id="KW-0732">Signal</keyword>
<evidence type="ECO:0000313" key="4">
    <source>
        <dbReference type="Proteomes" id="UP000298416"/>
    </source>
</evidence>
<dbReference type="InterPro" id="IPR035513">
    <property type="entry name" value="Invertase/methylesterase_inhib"/>
</dbReference>
<evidence type="ECO:0000256" key="1">
    <source>
        <dbReference type="SAM" id="MobiDB-lite"/>
    </source>
</evidence>
<dbReference type="AlphaFoldDB" id="A0A8X9AAI0"/>
<feature type="region of interest" description="Disordered" evidence="1">
    <location>
        <begin position="154"/>
        <end position="204"/>
    </location>
</feature>
<gene>
    <name evidence="3" type="ORF">SASPL_104273</name>
</gene>
<reference evidence="3" key="1">
    <citation type="submission" date="2018-01" db="EMBL/GenBank/DDBJ databases">
        <authorList>
            <person name="Mao J.F."/>
        </authorList>
    </citation>
    <scope>NUCLEOTIDE SEQUENCE</scope>
    <source>
        <strain evidence="3">Huo1</strain>
        <tissue evidence="3">Leaf</tissue>
    </source>
</reference>
<feature type="chain" id="PRO_5036499270" description="Pectinesterase inhibitor domain-containing protein" evidence="2">
    <location>
        <begin position="19"/>
        <end position="204"/>
    </location>
</feature>
<feature type="compositionally biased region" description="Polar residues" evidence="1">
    <location>
        <begin position="193"/>
        <end position="204"/>
    </location>
</feature>
<proteinExistence type="predicted"/>
<protein>
    <recommendedName>
        <fullName evidence="5">Pectinesterase inhibitor domain-containing protein</fullName>
    </recommendedName>
</protein>
<dbReference type="Proteomes" id="UP000298416">
    <property type="component" value="Unassembled WGS sequence"/>
</dbReference>
<comment type="caution">
    <text evidence="3">The sequence shown here is derived from an EMBL/GenBank/DDBJ whole genome shotgun (WGS) entry which is preliminary data.</text>
</comment>